<comment type="caution">
    <text evidence="1">The sequence shown here is derived from an EMBL/GenBank/DDBJ whole genome shotgun (WGS) entry which is preliminary data.</text>
</comment>
<name>A0A0D0N851_KITGR</name>
<proteinExistence type="predicted"/>
<dbReference type="InterPro" id="IPR035948">
    <property type="entry name" value="YwqG-like_sf"/>
</dbReference>
<dbReference type="Proteomes" id="UP000032066">
    <property type="component" value="Unassembled WGS sequence"/>
</dbReference>
<sequence length="341" mass="37581">MARTTPPRPVDIAALFPELAPLARQAVRLHPRPGEPGVHESSVGGPLLWPADEQWPVCTQPHDHWSPPVSLDDVRRSRALLEAQWLRPRKAGENLLDPAQRELLDRLRAGHPAHTGPNPLLPVAQLYLRDIPGLTGPEGADLLQVLWCPLDHDDALPAAHLVWRDSRGVGALLTDPPAPLDVDHYGHYVPEPCALHPEAVTEYPTPLELPKELADRLHAWGEAARHPEGDRGPGGAYYQYELSVAPGWKVGGWGPWSFCDPWPMECPDCGAAYRPLFTVDSGEWDGGSGSWIPLEDRQPPPGPVGHRRPSDPPMVQIGRGYTLQLYVCPTSFDHPHYAAMQ</sequence>
<dbReference type="Gene3D" id="2.30.320.10">
    <property type="entry name" value="YwqG-like"/>
    <property type="match status" value="1"/>
</dbReference>
<dbReference type="SUPFAM" id="SSF103032">
    <property type="entry name" value="Hypothetical protein YwqG"/>
    <property type="match status" value="1"/>
</dbReference>
<protein>
    <recommendedName>
        <fullName evidence="3">DUF1963 domain-containing protein</fullName>
    </recommendedName>
</protein>
<dbReference type="OrthoDB" id="4332009at2"/>
<evidence type="ECO:0000313" key="2">
    <source>
        <dbReference type="Proteomes" id="UP000032066"/>
    </source>
</evidence>
<dbReference type="PATRIC" id="fig|2064.6.peg.1771"/>
<dbReference type="AlphaFoldDB" id="A0A0D0N851"/>
<gene>
    <name evidence="1" type="ORF">TR51_08305</name>
</gene>
<keyword evidence="2" id="KW-1185">Reference proteome</keyword>
<dbReference type="STRING" id="2064.TR51_08305"/>
<organism evidence="1 2">
    <name type="scientific">Kitasatospora griseola</name>
    <name type="common">Streptomyces griseolosporeus</name>
    <dbReference type="NCBI Taxonomy" id="2064"/>
    <lineage>
        <taxon>Bacteria</taxon>
        <taxon>Bacillati</taxon>
        <taxon>Actinomycetota</taxon>
        <taxon>Actinomycetes</taxon>
        <taxon>Kitasatosporales</taxon>
        <taxon>Streptomycetaceae</taxon>
        <taxon>Kitasatospora</taxon>
    </lineage>
</organism>
<accession>A0A0D0N851</accession>
<reference evidence="1 2" key="1">
    <citation type="submission" date="2015-02" db="EMBL/GenBank/DDBJ databases">
        <title>Draft genome sequence of Kitasatospora griseola MF730-N6, a bafilomycin, terpentecin and satosporin producer.</title>
        <authorList>
            <person name="Arens J.C."/>
            <person name="Haltli B."/>
            <person name="Kerr R.G."/>
        </authorList>
    </citation>
    <scope>NUCLEOTIDE SEQUENCE [LARGE SCALE GENOMIC DNA]</scope>
    <source>
        <strain evidence="1 2">MF730-N6</strain>
    </source>
</reference>
<dbReference type="EMBL" id="JXZB01000002">
    <property type="protein sequence ID" value="KIQ64350.1"/>
    <property type="molecule type" value="Genomic_DNA"/>
</dbReference>
<evidence type="ECO:0000313" key="1">
    <source>
        <dbReference type="EMBL" id="KIQ64350.1"/>
    </source>
</evidence>
<evidence type="ECO:0008006" key="3">
    <source>
        <dbReference type="Google" id="ProtNLM"/>
    </source>
</evidence>
<dbReference type="RefSeq" id="WP_043909813.1">
    <property type="nucleotide sequence ID" value="NZ_JXZB01000002.1"/>
</dbReference>